<proteinExistence type="predicted"/>
<feature type="signal peptide" evidence="1">
    <location>
        <begin position="1"/>
        <end position="27"/>
    </location>
</feature>
<evidence type="ECO:0008006" key="4">
    <source>
        <dbReference type="Google" id="ProtNLM"/>
    </source>
</evidence>
<dbReference type="RefSeq" id="WP_148914691.1">
    <property type="nucleotide sequence ID" value="NZ_VSZS01000061.1"/>
</dbReference>
<organism evidence="2 3">
    <name type="scientific">Neoaquamicrobium microcysteis</name>
    <dbReference type="NCBI Taxonomy" id="2682781"/>
    <lineage>
        <taxon>Bacteria</taxon>
        <taxon>Pseudomonadati</taxon>
        <taxon>Pseudomonadota</taxon>
        <taxon>Alphaproteobacteria</taxon>
        <taxon>Hyphomicrobiales</taxon>
        <taxon>Phyllobacteriaceae</taxon>
        <taxon>Neoaquamicrobium</taxon>
    </lineage>
</organism>
<dbReference type="EMBL" id="VSZS01000061">
    <property type="protein sequence ID" value="TYR32929.1"/>
    <property type="molecule type" value="Genomic_DNA"/>
</dbReference>
<sequence length="395" mass="41664">MHVIQKHFRLFAACAALTAMPLSGALAQTAEEAAERFKALMVVQGFTIEWDSVDASGDDATLNGVRATLAGQDESFPIGTIEMTGISQFDEGFRVEQIDFEDFEAADDRGSFTMEGMSMSGVILPDEAHVDGYGGSLYYDNASVDSMTATVDGTEIFTLTAAAVELTPPNTGAAMDFTGSVENFTLDLSFIEDAQQKAVIQALGYEQLEGSMAMAGSWNPADGALMLTQNDFTIDDLGTLGISMNMAGYTTEFIASLRALQEQMAENPDADSSVQGLAMLGLMQQLSFNRAEIAFDDDSLTGRVLEFLAGQQGASPATIASQAKAILPFALAQLGDPDFTASATRAVSSFLDDPQSIRIVAAPSQDVPLALIAAEAMSAPQGLIKTLGVTISAND</sequence>
<reference evidence="2 3" key="1">
    <citation type="submission" date="2019-08" db="EMBL/GenBank/DDBJ databases">
        <authorList>
            <person name="Seo Y.L."/>
        </authorList>
    </citation>
    <scope>NUCLEOTIDE SEQUENCE [LARGE SCALE GENOMIC DNA]</scope>
    <source>
        <strain evidence="2 3">MaA-C15</strain>
    </source>
</reference>
<reference evidence="2 3" key="2">
    <citation type="submission" date="2019-09" db="EMBL/GenBank/DDBJ databases">
        <title>Mesorhizobium sp. MaA-C15 isolated from Microcystis aeruginosa.</title>
        <authorList>
            <person name="Jeong S.E."/>
            <person name="Jin H.M."/>
            <person name="Jeon C.O."/>
        </authorList>
    </citation>
    <scope>NUCLEOTIDE SEQUENCE [LARGE SCALE GENOMIC DNA]</scope>
    <source>
        <strain evidence="2 3">MaA-C15</strain>
    </source>
</reference>
<evidence type="ECO:0000313" key="3">
    <source>
        <dbReference type="Proteomes" id="UP000323258"/>
    </source>
</evidence>
<keyword evidence="3" id="KW-1185">Reference proteome</keyword>
<name>A0A5D4GYH3_9HYPH</name>
<gene>
    <name evidence="2" type="ORF">FY036_10615</name>
</gene>
<dbReference type="OrthoDB" id="7824623at2"/>
<accession>A0A5D4GYH3</accession>
<dbReference type="Proteomes" id="UP000323258">
    <property type="component" value="Unassembled WGS sequence"/>
</dbReference>
<dbReference type="AlphaFoldDB" id="A0A5D4GYH3"/>
<evidence type="ECO:0000313" key="2">
    <source>
        <dbReference type="EMBL" id="TYR32929.1"/>
    </source>
</evidence>
<protein>
    <recommendedName>
        <fullName evidence="4">DUF945 domain-containing protein</fullName>
    </recommendedName>
</protein>
<feature type="chain" id="PRO_5022726684" description="DUF945 domain-containing protein" evidence="1">
    <location>
        <begin position="28"/>
        <end position="395"/>
    </location>
</feature>
<keyword evidence="1" id="KW-0732">Signal</keyword>
<comment type="caution">
    <text evidence="2">The sequence shown here is derived from an EMBL/GenBank/DDBJ whole genome shotgun (WGS) entry which is preliminary data.</text>
</comment>
<evidence type="ECO:0000256" key="1">
    <source>
        <dbReference type="SAM" id="SignalP"/>
    </source>
</evidence>